<name>A0A4C1XYZ7_EUMVA</name>
<feature type="compositionally biased region" description="Basic and acidic residues" evidence="1">
    <location>
        <begin position="10"/>
        <end position="21"/>
    </location>
</feature>
<reference evidence="2 3" key="1">
    <citation type="journal article" date="2019" name="Commun. Biol.">
        <title>The bagworm genome reveals a unique fibroin gene that provides high tensile strength.</title>
        <authorList>
            <person name="Kono N."/>
            <person name="Nakamura H."/>
            <person name="Ohtoshi R."/>
            <person name="Tomita M."/>
            <person name="Numata K."/>
            <person name="Arakawa K."/>
        </authorList>
    </citation>
    <scope>NUCLEOTIDE SEQUENCE [LARGE SCALE GENOMIC DNA]</scope>
</reference>
<dbReference type="Proteomes" id="UP000299102">
    <property type="component" value="Unassembled WGS sequence"/>
</dbReference>
<feature type="region of interest" description="Disordered" evidence="1">
    <location>
        <begin position="1"/>
        <end position="21"/>
    </location>
</feature>
<comment type="caution">
    <text evidence="2">The sequence shown here is derived from an EMBL/GenBank/DDBJ whole genome shotgun (WGS) entry which is preliminary data.</text>
</comment>
<organism evidence="2 3">
    <name type="scientific">Eumeta variegata</name>
    <name type="common">Bagworm moth</name>
    <name type="synonym">Eumeta japonica</name>
    <dbReference type="NCBI Taxonomy" id="151549"/>
    <lineage>
        <taxon>Eukaryota</taxon>
        <taxon>Metazoa</taxon>
        <taxon>Ecdysozoa</taxon>
        <taxon>Arthropoda</taxon>
        <taxon>Hexapoda</taxon>
        <taxon>Insecta</taxon>
        <taxon>Pterygota</taxon>
        <taxon>Neoptera</taxon>
        <taxon>Endopterygota</taxon>
        <taxon>Lepidoptera</taxon>
        <taxon>Glossata</taxon>
        <taxon>Ditrysia</taxon>
        <taxon>Tineoidea</taxon>
        <taxon>Psychidae</taxon>
        <taxon>Oiketicinae</taxon>
        <taxon>Eumeta</taxon>
    </lineage>
</organism>
<dbReference type="EMBL" id="BGZK01000996">
    <property type="protein sequence ID" value="GBP67924.1"/>
    <property type="molecule type" value="Genomic_DNA"/>
</dbReference>
<dbReference type="AlphaFoldDB" id="A0A4C1XYZ7"/>
<accession>A0A4C1XYZ7</accession>
<keyword evidence="3" id="KW-1185">Reference proteome</keyword>
<proteinExistence type="predicted"/>
<evidence type="ECO:0000313" key="2">
    <source>
        <dbReference type="EMBL" id="GBP67924.1"/>
    </source>
</evidence>
<sequence>MQEMASGAEAEARKSEDDQKETLGLLGPGVAAVRKQWKVALYKFSIVTGRPTGRPLYEKVKPVGATPH</sequence>
<evidence type="ECO:0000313" key="3">
    <source>
        <dbReference type="Proteomes" id="UP000299102"/>
    </source>
</evidence>
<gene>
    <name evidence="2" type="ORF">EVAR_97716_1</name>
</gene>
<protein>
    <submittedName>
        <fullName evidence="2">Uncharacterized protein</fullName>
    </submittedName>
</protein>
<evidence type="ECO:0000256" key="1">
    <source>
        <dbReference type="SAM" id="MobiDB-lite"/>
    </source>
</evidence>